<organism evidence="2 3">
    <name type="scientific">Komagataella pastoris</name>
    <name type="common">Yeast</name>
    <name type="synonym">Pichia pastoris</name>
    <dbReference type="NCBI Taxonomy" id="4922"/>
    <lineage>
        <taxon>Eukaryota</taxon>
        <taxon>Fungi</taxon>
        <taxon>Dikarya</taxon>
        <taxon>Ascomycota</taxon>
        <taxon>Saccharomycotina</taxon>
        <taxon>Pichiomycetes</taxon>
        <taxon>Pichiales</taxon>
        <taxon>Pichiaceae</taxon>
        <taxon>Komagataella</taxon>
    </lineage>
</organism>
<accession>A0A1B2JFI6</accession>
<gene>
    <name evidence="2" type="ORF">ATY40_BA7503716</name>
</gene>
<keyword evidence="1" id="KW-0812">Transmembrane</keyword>
<keyword evidence="1" id="KW-1133">Transmembrane helix</keyword>
<feature type="transmembrane region" description="Helical" evidence="1">
    <location>
        <begin position="21"/>
        <end position="40"/>
    </location>
</feature>
<name>A0A1B2JFI6_PICPA</name>
<dbReference type="AlphaFoldDB" id="A0A1B2JFI6"/>
<evidence type="ECO:0000313" key="2">
    <source>
        <dbReference type="EMBL" id="ANZ76605.1"/>
    </source>
</evidence>
<dbReference type="EMBL" id="CP014586">
    <property type="protein sequence ID" value="ANZ76605.1"/>
    <property type="molecule type" value="Genomic_DNA"/>
</dbReference>
<keyword evidence="3" id="KW-1185">Reference proteome</keyword>
<dbReference type="Proteomes" id="UP000094565">
    <property type="component" value="Chromosome 3"/>
</dbReference>
<sequence length="102" mass="12046">MNYEDFNRIKRAKSADEPVSTSRLLKALLITSLSFFFLFTVGKHLSTIVSDYQDNEYSSVLQLIYKGLSLWVLHIWASYKFCKVVNYFLFIKDDELDNKKYL</sequence>
<evidence type="ECO:0000313" key="3">
    <source>
        <dbReference type="Proteomes" id="UP000094565"/>
    </source>
</evidence>
<protein>
    <submittedName>
        <fullName evidence="2">BA75_03716T0</fullName>
    </submittedName>
</protein>
<evidence type="ECO:0000256" key="1">
    <source>
        <dbReference type="SAM" id="Phobius"/>
    </source>
</evidence>
<proteinExistence type="predicted"/>
<keyword evidence="1" id="KW-0472">Membrane</keyword>
<reference evidence="2 3" key="1">
    <citation type="submission" date="2016-02" db="EMBL/GenBank/DDBJ databases">
        <title>Comparative genomic and transcriptomic foundation for Pichia pastoris.</title>
        <authorList>
            <person name="Love K.R."/>
            <person name="Shah K.A."/>
            <person name="Whittaker C.A."/>
            <person name="Wu J."/>
            <person name="Bartlett M.C."/>
            <person name="Ma D."/>
            <person name="Leeson R.L."/>
            <person name="Priest M."/>
            <person name="Young S.K."/>
            <person name="Love J.C."/>
        </authorList>
    </citation>
    <scope>NUCLEOTIDE SEQUENCE [LARGE SCALE GENOMIC DNA]</scope>
    <source>
        <strain evidence="2 3">ATCC 28485</strain>
    </source>
</reference>